<evidence type="ECO:0000256" key="8">
    <source>
        <dbReference type="ARBA" id="ARBA00022475"/>
    </source>
</evidence>
<evidence type="ECO:0000259" key="15">
    <source>
        <dbReference type="PROSITE" id="PS51263"/>
    </source>
</evidence>
<dbReference type="GO" id="GO:0061003">
    <property type="term" value="P:positive regulation of dendritic spine morphogenesis"/>
    <property type="evidence" value="ECO:0007669"/>
    <property type="project" value="TreeGrafter"/>
</dbReference>
<dbReference type="EMBL" id="KB320805">
    <property type="protein sequence ID" value="ELW62679.1"/>
    <property type="molecule type" value="Genomic_DNA"/>
</dbReference>
<reference evidence="17" key="2">
    <citation type="journal article" date="2013" name="Nat. Commun.">
        <title>Genome of the Chinese tree shrew.</title>
        <authorList>
            <person name="Fan Y."/>
            <person name="Huang Z.Y."/>
            <person name="Cao C.C."/>
            <person name="Chen C.S."/>
            <person name="Chen Y.X."/>
            <person name="Fan D.D."/>
            <person name="He J."/>
            <person name="Hou H.L."/>
            <person name="Hu L."/>
            <person name="Hu X.T."/>
            <person name="Jiang X.T."/>
            <person name="Lai R."/>
            <person name="Lang Y.S."/>
            <person name="Liang B."/>
            <person name="Liao S.G."/>
            <person name="Mu D."/>
            <person name="Ma Y.Y."/>
            <person name="Niu Y.Y."/>
            <person name="Sun X.Q."/>
            <person name="Xia J.Q."/>
            <person name="Xiao J."/>
            <person name="Xiong Z.Q."/>
            <person name="Xu L."/>
            <person name="Yang L."/>
            <person name="Zhang Y."/>
            <person name="Zhao W."/>
            <person name="Zhao X.D."/>
            <person name="Zheng Y.T."/>
            <person name="Zhou J.M."/>
            <person name="Zhu Y.B."/>
            <person name="Zhang G.J."/>
            <person name="Wang J."/>
            <person name="Yao Y.G."/>
        </authorList>
    </citation>
    <scope>NUCLEOTIDE SEQUENCE [LARGE SCALE GENOMIC DNA]</scope>
</reference>
<dbReference type="InParanoid" id="L9KJK8"/>
<name>L9KJK8_TUPCH</name>
<dbReference type="Proteomes" id="UP000011518">
    <property type="component" value="Unassembled WGS sequence"/>
</dbReference>
<evidence type="ECO:0000256" key="6">
    <source>
        <dbReference type="ARBA" id="ARBA00004510"/>
    </source>
</evidence>
<evidence type="ECO:0000256" key="13">
    <source>
        <dbReference type="ARBA" id="ARBA00023273"/>
    </source>
</evidence>
<dbReference type="GO" id="GO:0048812">
    <property type="term" value="P:neuron projection morphogenesis"/>
    <property type="evidence" value="ECO:0007669"/>
    <property type="project" value="TreeGrafter"/>
</dbReference>
<dbReference type="GO" id="GO:0001726">
    <property type="term" value="C:ruffle"/>
    <property type="evidence" value="ECO:0007669"/>
    <property type="project" value="UniProtKB-SubCell"/>
</dbReference>
<evidence type="ECO:0000256" key="7">
    <source>
        <dbReference type="ARBA" id="ARBA00004544"/>
    </source>
</evidence>
<dbReference type="GO" id="GO:0030864">
    <property type="term" value="C:cortical actin cytoskeleton"/>
    <property type="evidence" value="ECO:0007669"/>
    <property type="project" value="TreeGrafter"/>
</dbReference>
<evidence type="ECO:0000313" key="17">
    <source>
        <dbReference type="Proteomes" id="UP000011518"/>
    </source>
</evidence>
<dbReference type="PROSITE" id="PS51263">
    <property type="entry name" value="ADF_H"/>
    <property type="match status" value="1"/>
</dbReference>
<dbReference type="GO" id="GO:0070161">
    <property type="term" value="C:anchoring junction"/>
    <property type="evidence" value="ECO:0007669"/>
    <property type="project" value="UniProtKB-SubCell"/>
</dbReference>
<dbReference type="Pfam" id="PF00241">
    <property type="entry name" value="Cofilin_ADF"/>
    <property type="match status" value="1"/>
</dbReference>
<dbReference type="AlphaFoldDB" id="L9KJK8"/>
<dbReference type="GO" id="GO:0045773">
    <property type="term" value="P:positive regulation of axon extension"/>
    <property type="evidence" value="ECO:0007669"/>
    <property type="project" value="TreeGrafter"/>
</dbReference>
<feature type="domain" description="ADF-H" evidence="15">
    <location>
        <begin position="2"/>
        <end position="139"/>
    </location>
</feature>
<accession>L9KJK8</accession>
<dbReference type="InterPro" id="IPR029006">
    <property type="entry name" value="ADF-H/Gelsolin-like_dom_sf"/>
</dbReference>
<evidence type="ECO:0000256" key="14">
    <source>
        <dbReference type="ARBA" id="ARBA00034103"/>
    </source>
</evidence>
<dbReference type="PANTHER" id="PTHR10829:SF12">
    <property type="entry name" value="DREBRIN-LIKE PROTEIN"/>
    <property type="match status" value="1"/>
</dbReference>
<dbReference type="GO" id="GO:0014069">
    <property type="term" value="C:postsynaptic density"/>
    <property type="evidence" value="ECO:0007669"/>
    <property type="project" value="TreeGrafter"/>
</dbReference>
<evidence type="ECO:0000256" key="4">
    <source>
        <dbReference type="ARBA" id="ARBA00004413"/>
    </source>
</evidence>
<dbReference type="GO" id="GO:0005884">
    <property type="term" value="C:actin filament"/>
    <property type="evidence" value="ECO:0007669"/>
    <property type="project" value="TreeGrafter"/>
</dbReference>
<keyword evidence="11" id="KW-0007">Acetylation</keyword>
<evidence type="ECO:0000256" key="5">
    <source>
        <dbReference type="ARBA" id="ARBA00004466"/>
    </source>
</evidence>
<proteinExistence type="predicted"/>
<dbReference type="GO" id="GO:0030425">
    <property type="term" value="C:dendrite"/>
    <property type="evidence" value="ECO:0007669"/>
    <property type="project" value="TreeGrafter"/>
</dbReference>
<evidence type="ECO:0000313" key="16">
    <source>
        <dbReference type="EMBL" id="ELW62679.1"/>
    </source>
</evidence>
<dbReference type="STRING" id="246437.L9KJK8"/>
<evidence type="ECO:0000256" key="9">
    <source>
        <dbReference type="ARBA" id="ARBA00022753"/>
    </source>
</evidence>
<keyword evidence="8" id="KW-1003">Cell membrane</keyword>
<comment type="subcellular location">
    <subcellularLocation>
        <location evidence="2">Cell junction</location>
    </subcellularLocation>
    <subcellularLocation>
        <location evidence="4">Cell membrane</location>
        <topology evidence="4">Peripheral membrane protein</topology>
        <orientation evidence="4">Cytoplasmic side</orientation>
    </subcellularLocation>
    <subcellularLocation>
        <location evidence="6">Cell projection</location>
        <location evidence="6">Lamellipodium</location>
    </subcellularLocation>
    <subcellularLocation>
        <location evidence="5">Cell projection</location>
        <location evidence="5">Ruffle</location>
    </subcellularLocation>
    <subcellularLocation>
        <location evidence="7">Cytoplasm</location>
        <location evidence="7">Cell cortex</location>
    </subcellularLocation>
    <subcellularLocation>
        <location evidence="1">Cytoplasmic vesicle</location>
        <location evidence="1">Clathrin-coated vesicle</location>
    </subcellularLocation>
    <subcellularLocation>
        <location evidence="3">Early endosome</location>
    </subcellularLocation>
    <subcellularLocation>
        <location evidence="14">Synapse</location>
    </subcellularLocation>
</comment>
<dbReference type="SUPFAM" id="SSF55753">
    <property type="entry name" value="Actin depolymerizing proteins"/>
    <property type="match status" value="1"/>
</dbReference>
<keyword evidence="13" id="KW-0966">Cell projection</keyword>
<dbReference type="PANTHER" id="PTHR10829">
    <property type="entry name" value="CORTACTIN AND DREBRIN"/>
    <property type="match status" value="1"/>
</dbReference>
<evidence type="ECO:0000256" key="12">
    <source>
        <dbReference type="ARBA" id="ARBA00023018"/>
    </source>
</evidence>
<dbReference type="GO" id="GO:0045211">
    <property type="term" value="C:postsynaptic membrane"/>
    <property type="evidence" value="ECO:0007669"/>
    <property type="project" value="TreeGrafter"/>
</dbReference>
<keyword evidence="9" id="KW-0967">Endosome</keyword>
<organism evidence="16 17">
    <name type="scientific">Tupaia chinensis</name>
    <name type="common">Chinese tree shrew</name>
    <name type="synonym">Tupaia belangeri chinensis</name>
    <dbReference type="NCBI Taxonomy" id="246437"/>
    <lineage>
        <taxon>Eukaryota</taxon>
        <taxon>Metazoa</taxon>
        <taxon>Chordata</taxon>
        <taxon>Craniata</taxon>
        <taxon>Vertebrata</taxon>
        <taxon>Euteleostomi</taxon>
        <taxon>Mammalia</taxon>
        <taxon>Eutheria</taxon>
        <taxon>Euarchontoglires</taxon>
        <taxon>Scandentia</taxon>
        <taxon>Tupaiidae</taxon>
        <taxon>Tupaia</taxon>
    </lineage>
</organism>
<reference evidence="17" key="1">
    <citation type="submission" date="2012-07" db="EMBL/GenBank/DDBJ databases">
        <title>Genome of the Chinese tree shrew, a rising model animal genetically related to primates.</title>
        <authorList>
            <person name="Zhang G."/>
            <person name="Fan Y."/>
            <person name="Yao Y."/>
            <person name="Huang Z."/>
        </authorList>
    </citation>
    <scope>NUCLEOTIDE SEQUENCE [LARGE SCALE GENOMIC DNA]</scope>
</reference>
<evidence type="ECO:0000256" key="1">
    <source>
        <dbReference type="ARBA" id="ARBA00004132"/>
    </source>
</evidence>
<dbReference type="SMART" id="SM00102">
    <property type="entry name" value="ADF"/>
    <property type="match status" value="1"/>
</dbReference>
<dbReference type="Gene3D" id="3.40.20.10">
    <property type="entry name" value="Severin"/>
    <property type="match status" value="1"/>
</dbReference>
<keyword evidence="10" id="KW-0965">Cell junction</keyword>
<dbReference type="GO" id="GO:0051015">
    <property type="term" value="F:actin filament binding"/>
    <property type="evidence" value="ECO:0007669"/>
    <property type="project" value="TreeGrafter"/>
</dbReference>
<evidence type="ECO:0000256" key="2">
    <source>
        <dbReference type="ARBA" id="ARBA00004282"/>
    </source>
</evidence>
<dbReference type="GO" id="GO:0098974">
    <property type="term" value="P:postsynaptic actin cytoskeleton organization"/>
    <property type="evidence" value="ECO:0007669"/>
    <property type="project" value="TreeGrafter"/>
</dbReference>
<evidence type="ECO:0000256" key="10">
    <source>
        <dbReference type="ARBA" id="ARBA00022949"/>
    </source>
</evidence>
<keyword evidence="12" id="KW-0770">Synapse</keyword>
<dbReference type="GO" id="GO:0005769">
    <property type="term" value="C:early endosome"/>
    <property type="evidence" value="ECO:0007669"/>
    <property type="project" value="UniProtKB-SubCell"/>
</dbReference>
<sequence length="192" mass="20923">MAVNLSWNGLALQEANVRVITKKLPTDWALFTYEGNSSDICVAGMVEGGLEELVEELSSGKVMYVFCRGKDPNSGLSKFVLINWTGEGVKDEQKGVCTHHVSTMAQVCPYQLDGQGCEGRVEGSMRPSHQHWGQLPEGGPCDHGCMGLENLEPKCILQKVAKASAAKYSFHREDSCFQDTGPRPCGLCVPED</sequence>
<protein>
    <submittedName>
        <fullName evidence="16">Drebrin-like protein</fullName>
    </submittedName>
</protein>
<evidence type="ECO:0000256" key="3">
    <source>
        <dbReference type="ARBA" id="ARBA00004412"/>
    </source>
</evidence>
<dbReference type="GO" id="GO:0030027">
    <property type="term" value="C:lamellipodium"/>
    <property type="evidence" value="ECO:0007669"/>
    <property type="project" value="UniProtKB-SubCell"/>
</dbReference>
<evidence type="ECO:0000256" key="11">
    <source>
        <dbReference type="ARBA" id="ARBA00022990"/>
    </source>
</evidence>
<keyword evidence="8" id="KW-0472">Membrane</keyword>
<dbReference type="InterPro" id="IPR002108">
    <property type="entry name" value="ADF-H"/>
</dbReference>
<dbReference type="GO" id="GO:0030427">
    <property type="term" value="C:site of polarized growth"/>
    <property type="evidence" value="ECO:0007669"/>
    <property type="project" value="TreeGrafter"/>
</dbReference>
<dbReference type="GO" id="GO:0030136">
    <property type="term" value="C:clathrin-coated vesicle"/>
    <property type="evidence" value="ECO:0007669"/>
    <property type="project" value="UniProtKB-SubCell"/>
</dbReference>
<keyword evidence="17" id="KW-1185">Reference proteome</keyword>
<dbReference type="GO" id="GO:0030833">
    <property type="term" value="P:regulation of actin filament polymerization"/>
    <property type="evidence" value="ECO:0007669"/>
    <property type="project" value="TreeGrafter"/>
</dbReference>
<gene>
    <name evidence="16" type="ORF">TREES_T100003090</name>
</gene>